<dbReference type="RefSeq" id="WP_160486919.1">
    <property type="nucleotide sequence ID" value="NZ_WUBR01000003.1"/>
</dbReference>
<evidence type="ECO:0000256" key="1">
    <source>
        <dbReference type="ARBA" id="ARBA00009460"/>
    </source>
</evidence>
<organism evidence="3 4">
    <name type="scientific">Aurantiacibacter rhizosphaerae</name>
    <dbReference type="NCBI Taxonomy" id="2691582"/>
    <lineage>
        <taxon>Bacteria</taxon>
        <taxon>Pseudomonadati</taxon>
        <taxon>Pseudomonadota</taxon>
        <taxon>Alphaproteobacteria</taxon>
        <taxon>Sphingomonadales</taxon>
        <taxon>Erythrobacteraceae</taxon>
        <taxon>Aurantiacibacter</taxon>
    </lineage>
</organism>
<dbReference type="InterPro" id="IPR011009">
    <property type="entry name" value="Kinase-like_dom_sf"/>
</dbReference>
<dbReference type="Proteomes" id="UP000461409">
    <property type="component" value="Unassembled WGS sequence"/>
</dbReference>
<name>A0A844XHU2_9SPHN</name>
<dbReference type="Pfam" id="PF03881">
    <property type="entry name" value="Fructosamin_kin"/>
    <property type="match status" value="1"/>
</dbReference>
<accession>A0A844XHU2</accession>
<dbReference type="PANTHER" id="PTHR12149">
    <property type="entry name" value="FRUCTOSAMINE 3 KINASE-RELATED PROTEIN"/>
    <property type="match status" value="1"/>
</dbReference>
<dbReference type="SUPFAM" id="SSF56112">
    <property type="entry name" value="Protein kinase-like (PK-like)"/>
    <property type="match status" value="1"/>
</dbReference>
<dbReference type="PIRSF" id="PIRSF006221">
    <property type="entry name" value="Ketosamine-3-kinase"/>
    <property type="match status" value="1"/>
</dbReference>
<keyword evidence="4" id="KW-1185">Reference proteome</keyword>
<comment type="similarity">
    <text evidence="1 2">Belongs to the fructosamine kinase family.</text>
</comment>
<dbReference type="PANTHER" id="PTHR12149:SF8">
    <property type="entry name" value="PROTEIN-RIBULOSAMINE 3-KINASE"/>
    <property type="match status" value="1"/>
</dbReference>
<protein>
    <submittedName>
        <fullName evidence="3">Phosphotransferase</fullName>
    </submittedName>
</protein>
<dbReference type="Gene3D" id="3.90.1200.10">
    <property type="match status" value="1"/>
</dbReference>
<gene>
    <name evidence="3" type="ORF">GRF63_14525</name>
</gene>
<dbReference type="EMBL" id="WUBR01000003">
    <property type="protein sequence ID" value="MWV29118.1"/>
    <property type="molecule type" value="Genomic_DNA"/>
</dbReference>
<reference evidence="3 4" key="1">
    <citation type="submission" date="2019-12" db="EMBL/GenBank/DDBJ databases">
        <authorList>
            <person name="Lee S.D."/>
        </authorList>
    </citation>
    <scope>NUCLEOTIDE SEQUENCE [LARGE SCALE GENOMIC DNA]</scope>
    <source>
        <strain evidence="3 4">GH3-10</strain>
    </source>
</reference>
<dbReference type="GO" id="GO:0016301">
    <property type="term" value="F:kinase activity"/>
    <property type="evidence" value="ECO:0007669"/>
    <property type="project" value="UniProtKB-UniRule"/>
</dbReference>
<comment type="caution">
    <text evidence="3">The sequence shown here is derived from an EMBL/GenBank/DDBJ whole genome shotgun (WGS) entry which is preliminary data.</text>
</comment>
<evidence type="ECO:0000313" key="4">
    <source>
        <dbReference type="Proteomes" id="UP000461409"/>
    </source>
</evidence>
<proteinExistence type="inferred from homology"/>
<evidence type="ECO:0000256" key="2">
    <source>
        <dbReference type="PIRNR" id="PIRNR006221"/>
    </source>
</evidence>
<evidence type="ECO:0000313" key="3">
    <source>
        <dbReference type="EMBL" id="MWV29118.1"/>
    </source>
</evidence>
<sequence>MLADRIGAALGLAVREIRQLPGGDLGGASLATLADGRRVVAKTGALVAKEGAMLRAISATGAASPSVLHCEPELLVMEFIESDGRAGWQSLTENLHALHAPQDRPYGWHADYAFGEVAILNSPLNDWAQFWAQRRLLPFCDHVDASIAVRIEALSARLPQMLPASPPAALLHGDLWGGNFLFNDGCLAGLIDPASYYGDREVDFAMLQVFDNPPDAVFEASDLAPGWQDRVPVYQLWPMLVHLRLFGSAYRSRVERLLSACGV</sequence>
<dbReference type="Gene3D" id="3.30.200.20">
    <property type="entry name" value="Phosphorylase Kinase, domain 1"/>
    <property type="match status" value="1"/>
</dbReference>
<dbReference type="AlphaFoldDB" id="A0A844XHU2"/>
<reference evidence="3 4" key="2">
    <citation type="submission" date="2020-02" db="EMBL/GenBank/DDBJ databases">
        <title>Erythrobacter dongmakensis sp. nov., isolated from a tidal mudflat.</title>
        <authorList>
            <person name="Kim I.S."/>
        </authorList>
    </citation>
    <scope>NUCLEOTIDE SEQUENCE [LARGE SCALE GENOMIC DNA]</scope>
    <source>
        <strain evidence="3 4">GH3-10</strain>
    </source>
</reference>
<dbReference type="InterPro" id="IPR016477">
    <property type="entry name" value="Fructo-/Ketosamine-3-kinase"/>
</dbReference>
<keyword evidence="2" id="KW-0418">Kinase</keyword>
<keyword evidence="2 3" id="KW-0808">Transferase</keyword>